<accession>A0A4S8HZE2</accession>
<dbReference type="RefSeq" id="WP_136575673.1">
    <property type="nucleotide sequence ID" value="NZ_STFF01000001.1"/>
</dbReference>
<dbReference type="EMBL" id="STFF01000001">
    <property type="protein sequence ID" value="THU41183.1"/>
    <property type="molecule type" value="Genomic_DNA"/>
</dbReference>
<dbReference type="Pfam" id="PF07510">
    <property type="entry name" value="GmrSD_C"/>
    <property type="match status" value="1"/>
</dbReference>
<protein>
    <submittedName>
        <fullName evidence="3">DUF262 domain-containing protein</fullName>
    </submittedName>
</protein>
<dbReference type="PANTHER" id="PTHR35149">
    <property type="entry name" value="SLL5132 PROTEIN"/>
    <property type="match status" value="1"/>
</dbReference>
<evidence type="ECO:0000313" key="4">
    <source>
        <dbReference type="Proteomes" id="UP000306918"/>
    </source>
</evidence>
<dbReference type="PANTHER" id="PTHR35149:SF1">
    <property type="entry name" value="DUF5655 DOMAIN-CONTAINING PROTEIN"/>
    <property type="match status" value="1"/>
</dbReference>
<dbReference type="Proteomes" id="UP000306918">
    <property type="component" value="Unassembled WGS sequence"/>
</dbReference>
<dbReference type="Pfam" id="PF03235">
    <property type="entry name" value="GmrSD_N"/>
    <property type="match status" value="1"/>
</dbReference>
<evidence type="ECO:0000259" key="2">
    <source>
        <dbReference type="Pfam" id="PF07510"/>
    </source>
</evidence>
<organism evidence="3 4">
    <name type="scientific">Niastella caeni</name>
    <dbReference type="NCBI Taxonomy" id="2569763"/>
    <lineage>
        <taxon>Bacteria</taxon>
        <taxon>Pseudomonadati</taxon>
        <taxon>Bacteroidota</taxon>
        <taxon>Chitinophagia</taxon>
        <taxon>Chitinophagales</taxon>
        <taxon>Chitinophagaceae</taxon>
        <taxon>Niastella</taxon>
    </lineage>
</organism>
<dbReference type="AlphaFoldDB" id="A0A4S8HZE2"/>
<gene>
    <name evidence="3" type="ORF">FAM09_03455</name>
</gene>
<dbReference type="InterPro" id="IPR011089">
    <property type="entry name" value="GmrSD_C"/>
</dbReference>
<sequence>MAIAPVPQNIEQVFSSTTYYIDFYQRQYKWNREPVERLLDDIFYKFNQDYGKIDSSLASELAGSRIGYYFLNTYVTNTINNKVFLVDGQQRFTTITLILIQLYHLGGKLNSELTDWIKDRIHGTSGARKNFWLQHQNHLSALEGLLVGLPVAEIPIKSGITAKNMVENSKFIKIWLENELKTIHQFDTFIYYLLRNVEIVKLEVMQTDVPMVFEVINDRGVRLKPHEILKGKLLGQVDKQELELLNLNKLWENQVNLVGVANSGGENDEIDNFFETFIRSKIASTRGVAEKYTSKNYHRILFIGEVEEYFKLNRNAGRTKQFLQNEFIYFTKLYSRIRELRSSFNSEYKNLYFNQLNDLTGHFVLILSACKINDLEEDEKIKIISYQYDRIFTILHLQKAYVNNIIADLVYTISIEIKEINASDIAGVFERHLLKALSEIKDVPISEAFNYNYFKDVGYSDLPTRFSRYFFSRIEYFIAKEANSEMQQNFDNLVRNNGYVNGYHVEHILAHNLENLQAFNNDEEVFERERNRLGGLLLLRGNSNQSSGNESYGEKLKTYAQSLYWNATLHKDTYHSNIDLQALMNRHGLQIRAMDFFGPAELEERHKLLAQIVQIIWK</sequence>
<feature type="domain" description="GmrSD restriction endonucleases C-terminal" evidence="2">
    <location>
        <begin position="465"/>
        <end position="611"/>
    </location>
</feature>
<evidence type="ECO:0000313" key="3">
    <source>
        <dbReference type="EMBL" id="THU41183.1"/>
    </source>
</evidence>
<feature type="domain" description="GmrSD restriction endonucleases N-terminal" evidence="1">
    <location>
        <begin position="10"/>
        <end position="233"/>
    </location>
</feature>
<reference evidence="3 4" key="1">
    <citation type="submission" date="2019-04" db="EMBL/GenBank/DDBJ databases">
        <title>Niastella caeni sp. nov., isolated from activated sludge.</title>
        <authorList>
            <person name="Sheng M."/>
        </authorList>
    </citation>
    <scope>NUCLEOTIDE SEQUENCE [LARGE SCALE GENOMIC DNA]</scope>
    <source>
        <strain evidence="3 4">HX-2-15</strain>
    </source>
</reference>
<evidence type="ECO:0000259" key="1">
    <source>
        <dbReference type="Pfam" id="PF03235"/>
    </source>
</evidence>
<proteinExistence type="predicted"/>
<keyword evidence="4" id="KW-1185">Reference proteome</keyword>
<comment type="caution">
    <text evidence="3">The sequence shown here is derived from an EMBL/GenBank/DDBJ whole genome shotgun (WGS) entry which is preliminary data.</text>
</comment>
<dbReference type="InterPro" id="IPR004919">
    <property type="entry name" value="GmrSD_N"/>
</dbReference>
<name>A0A4S8HZE2_9BACT</name>
<dbReference type="OrthoDB" id="9798761at2"/>